<proteinExistence type="predicted"/>
<gene>
    <name evidence="2" type="ORF">COO91_01945</name>
</gene>
<dbReference type="RefSeq" id="WP_100898069.1">
    <property type="nucleotide sequence ID" value="NZ_CAWNNC010000001.1"/>
</dbReference>
<evidence type="ECO:0000313" key="3">
    <source>
        <dbReference type="Proteomes" id="UP000232003"/>
    </source>
</evidence>
<keyword evidence="3" id="KW-1185">Reference proteome</keyword>
<name>A0A2K8SKM6_9NOSO</name>
<sequence>MRRHKSWKDKYQLVKRGGGSGGGGGGGSTPAPQATTSPAPQALMNRINEGTTAKYDARKFSPDIDKAWDVYSKANSLADLKTLNSQVKSNNGLPGLKVTTKHLAEMSVYRRDELDGGKQSKTRAIAAKQALKTRQQNSKKNTSKKSSNKKKK</sequence>
<evidence type="ECO:0000256" key="1">
    <source>
        <dbReference type="SAM" id="MobiDB-lite"/>
    </source>
</evidence>
<feature type="compositionally biased region" description="Gly residues" evidence="1">
    <location>
        <begin position="16"/>
        <end position="28"/>
    </location>
</feature>
<dbReference type="Proteomes" id="UP000232003">
    <property type="component" value="Chromosome"/>
</dbReference>
<feature type="compositionally biased region" description="Basic residues" evidence="1">
    <location>
        <begin position="141"/>
        <end position="152"/>
    </location>
</feature>
<dbReference type="AlphaFoldDB" id="A0A2K8SKM6"/>
<protein>
    <submittedName>
        <fullName evidence="2">Uncharacterized protein</fullName>
    </submittedName>
</protein>
<feature type="compositionally biased region" description="Low complexity" evidence="1">
    <location>
        <begin position="29"/>
        <end position="38"/>
    </location>
</feature>
<evidence type="ECO:0000313" key="2">
    <source>
        <dbReference type="EMBL" id="AUB36046.1"/>
    </source>
</evidence>
<feature type="region of interest" description="Disordered" evidence="1">
    <location>
        <begin position="112"/>
        <end position="152"/>
    </location>
</feature>
<feature type="region of interest" description="Disordered" evidence="1">
    <location>
        <begin position="1"/>
        <end position="38"/>
    </location>
</feature>
<reference evidence="2 3" key="1">
    <citation type="submission" date="2017-11" db="EMBL/GenBank/DDBJ databases">
        <title>Complete genome of a free-living desiccation-tolerant cyanobacterium and its photosynthetic adaptation to extreme terrestrial habitat.</title>
        <authorList>
            <person name="Shang J."/>
        </authorList>
    </citation>
    <scope>NUCLEOTIDE SEQUENCE [LARGE SCALE GENOMIC DNA]</scope>
    <source>
        <strain evidence="2 3">CCNUN1</strain>
    </source>
</reference>
<dbReference type="EMBL" id="CP024785">
    <property type="protein sequence ID" value="AUB36046.1"/>
    <property type="molecule type" value="Genomic_DNA"/>
</dbReference>
<organism evidence="2 3">
    <name type="scientific">Nostoc flagelliforme CCNUN1</name>
    <dbReference type="NCBI Taxonomy" id="2038116"/>
    <lineage>
        <taxon>Bacteria</taxon>
        <taxon>Bacillati</taxon>
        <taxon>Cyanobacteriota</taxon>
        <taxon>Cyanophyceae</taxon>
        <taxon>Nostocales</taxon>
        <taxon>Nostocaceae</taxon>
        <taxon>Nostoc</taxon>
    </lineage>
</organism>
<dbReference type="KEGG" id="nfl:COO91_01945"/>
<accession>A0A2K8SKM6</accession>